<dbReference type="PANTHER" id="PTHR30273">
    <property type="entry name" value="PERIPLASMIC SIGNAL SENSOR AND SIGMA FACTOR ACTIVATOR FECR-RELATED"/>
    <property type="match status" value="1"/>
</dbReference>
<evidence type="ECO:0000259" key="2">
    <source>
        <dbReference type="Pfam" id="PF04773"/>
    </source>
</evidence>
<name>A0ABW5NPY0_9FLAO</name>
<keyword evidence="5" id="KW-1185">Reference proteome</keyword>
<organism evidence="4 5">
    <name type="scientific">Flavobacterium suzhouense</name>
    <dbReference type="NCBI Taxonomy" id="1529638"/>
    <lineage>
        <taxon>Bacteria</taxon>
        <taxon>Pseudomonadati</taxon>
        <taxon>Bacteroidota</taxon>
        <taxon>Flavobacteriia</taxon>
        <taxon>Flavobacteriales</taxon>
        <taxon>Flavobacteriaceae</taxon>
        <taxon>Flavobacterium</taxon>
    </lineage>
</organism>
<keyword evidence="1" id="KW-0812">Transmembrane</keyword>
<feature type="domain" description="FecR protein" evidence="2">
    <location>
        <begin position="101"/>
        <end position="188"/>
    </location>
</feature>
<dbReference type="InterPro" id="IPR006860">
    <property type="entry name" value="FecR"/>
</dbReference>
<keyword evidence="1" id="KW-0472">Membrane</keyword>
<dbReference type="PANTHER" id="PTHR30273:SF2">
    <property type="entry name" value="PROTEIN FECR"/>
    <property type="match status" value="1"/>
</dbReference>
<comment type="caution">
    <text evidence="4">The sequence shown here is derived from an EMBL/GenBank/DDBJ whole genome shotgun (WGS) entry which is preliminary data.</text>
</comment>
<dbReference type="Gene3D" id="2.60.120.1440">
    <property type="match status" value="1"/>
</dbReference>
<dbReference type="Pfam" id="PF16344">
    <property type="entry name" value="FecR_C"/>
    <property type="match status" value="1"/>
</dbReference>
<evidence type="ECO:0000313" key="4">
    <source>
        <dbReference type="EMBL" id="MFD2601141.1"/>
    </source>
</evidence>
<dbReference type="Pfam" id="PF04773">
    <property type="entry name" value="FecR"/>
    <property type="match status" value="1"/>
</dbReference>
<proteinExistence type="predicted"/>
<protein>
    <submittedName>
        <fullName evidence="4">FecR family protein</fullName>
    </submittedName>
</protein>
<reference evidence="5" key="1">
    <citation type="journal article" date="2019" name="Int. J. Syst. Evol. Microbiol.">
        <title>The Global Catalogue of Microorganisms (GCM) 10K type strain sequencing project: providing services to taxonomists for standard genome sequencing and annotation.</title>
        <authorList>
            <consortium name="The Broad Institute Genomics Platform"/>
            <consortium name="The Broad Institute Genome Sequencing Center for Infectious Disease"/>
            <person name="Wu L."/>
            <person name="Ma J."/>
        </authorList>
    </citation>
    <scope>NUCLEOTIDE SEQUENCE [LARGE SCALE GENOMIC DNA]</scope>
    <source>
        <strain evidence="5">KCTC 42107</strain>
    </source>
</reference>
<evidence type="ECO:0000313" key="5">
    <source>
        <dbReference type="Proteomes" id="UP001597480"/>
    </source>
</evidence>
<accession>A0ABW5NPY0</accession>
<feature type="domain" description="Protein FecR C-terminal" evidence="3">
    <location>
        <begin position="230"/>
        <end position="296"/>
    </location>
</feature>
<gene>
    <name evidence="4" type="ORF">ACFSR3_03660</name>
</gene>
<evidence type="ECO:0000256" key="1">
    <source>
        <dbReference type="SAM" id="Phobius"/>
    </source>
</evidence>
<dbReference type="PIRSF" id="PIRSF018266">
    <property type="entry name" value="FecR"/>
    <property type="match status" value="1"/>
</dbReference>
<dbReference type="Gene3D" id="3.55.50.30">
    <property type="match status" value="1"/>
</dbReference>
<dbReference type="Proteomes" id="UP001597480">
    <property type="component" value="Unassembled WGS sequence"/>
</dbReference>
<dbReference type="RefSeq" id="WP_379819769.1">
    <property type="nucleotide sequence ID" value="NZ_JBHUMD010000005.1"/>
</dbReference>
<evidence type="ECO:0000259" key="3">
    <source>
        <dbReference type="Pfam" id="PF16344"/>
    </source>
</evidence>
<dbReference type="InterPro" id="IPR012373">
    <property type="entry name" value="Ferrdict_sens_TM"/>
</dbReference>
<keyword evidence="1" id="KW-1133">Transmembrane helix</keyword>
<feature type="transmembrane region" description="Helical" evidence="1">
    <location>
        <begin position="72"/>
        <end position="91"/>
    </location>
</feature>
<dbReference type="InterPro" id="IPR032508">
    <property type="entry name" value="FecR_C"/>
</dbReference>
<sequence>MNNENMLAKWLNNELDEKELKAFMATPEYATYNKIKEYSAQLTVPEADMDALYSRIEANKNRPAKVRTMSPWISRIAAMLILTLGVTYFVYTNKTTTAFAENGQRTEFQLPDNSSVTLNSGSEADYKAWNWKNNRKLHLDGEAYFKVAKGQTFDVITTMGKVTVVGTQFNVKARDNRFDVTCFEGKVRVSSNGNTILLTPGMSVAFDNGKQLDMPSEEDTQPGWLTYEVNYQHEELGRIIEEMKRQYRVDIELSDKQISTIKHSGKIPMNNIGDALEIIETAHHLKSHKAGNKIILSVE</sequence>
<dbReference type="EMBL" id="JBHUMD010000005">
    <property type="protein sequence ID" value="MFD2601141.1"/>
    <property type="molecule type" value="Genomic_DNA"/>
</dbReference>